<feature type="compositionally biased region" description="Acidic residues" evidence="5">
    <location>
        <begin position="369"/>
        <end position="385"/>
    </location>
</feature>
<evidence type="ECO:0000313" key="11">
    <source>
        <dbReference type="Proteomes" id="UP000646827"/>
    </source>
</evidence>
<dbReference type="PRINTS" id="PR02047">
    <property type="entry name" value="BREFELDNASP4"/>
</dbReference>
<feature type="domain" description="Putative ER transporter 6TM N-terminal" evidence="8">
    <location>
        <begin position="180"/>
        <end position="391"/>
    </location>
</feature>
<feature type="compositionally biased region" description="Polar residues" evidence="5">
    <location>
        <begin position="817"/>
        <end position="840"/>
    </location>
</feature>
<dbReference type="PANTHER" id="PTHR47804:SF3">
    <property type="entry name" value="PROTEIN BRE4"/>
    <property type="match status" value="1"/>
</dbReference>
<feature type="region of interest" description="Disordered" evidence="5">
    <location>
        <begin position="600"/>
        <end position="637"/>
    </location>
</feature>
<feature type="compositionally biased region" description="Polar residues" evidence="5">
    <location>
        <begin position="23"/>
        <end position="32"/>
    </location>
</feature>
<protein>
    <recommendedName>
        <fullName evidence="12">ER transporter 6TM N-terminal domain-containing protein</fullName>
    </recommendedName>
</protein>
<dbReference type="InterPro" id="IPR052430">
    <property type="entry name" value="IVT-Associated"/>
</dbReference>
<evidence type="ECO:0000256" key="2">
    <source>
        <dbReference type="ARBA" id="ARBA00022692"/>
    </source>
</evidence>
<dbReference type="InterPro" id="IPR023244">
    <property type="entry name" value="Brefeldin_A-sensitivity_4"/>
</dbReference>
<dbReference type="Proteomes" id="UP000646827">
    <property type="component" value="Unassembled WGS sequence"/>
</dbReference>
<evidence type="ECO:0000259" key="8">
    <source>
        <dbReference type="Pfam" id="PF10337"/>
    </source>
</evidence>
<keyword evidence="4 6" id="KW-0472">Membrane</keyword>
<feature type="compositionally biased region" description="Acidic residues" evidence="5">
    <location>
        <begin position="473"/>
        <end position="484"/>
    </location>
</feature>
<dbReference type="InterPro" id="IPR018823">
    <property type="entry name" value="ArAE_2_N"/>
</dbReference>
<comment type="caution">
    <text evidence="10">The sequence shown here is derived from an EMBL/GenBank/DDBJ whole genome shotgun (WGS) entry which is preliminary data.</text>
</comment>
<sequence>MSNEDRNPGYFNIKISNDDNPKRSLSSTQQQNGEERDVRYPHELEEWIQSSREASLYPQKKDQSKQTRKERLRKFLHKNFPRRVVHRVLKCATAYFISTLFILIRPISNGLGIAPFLVATGCLFSHPGRSMGAQLDATIMAVSGIVLGVIYSIAALASSVHYNIHHPHQTQVGSTANGIFLLCGIFGAQLLRQLFPKLFFFSLHFMILQVFVLTNGTRALTIPYSIPLQMGCSLLIGCGISLVVNLVVWPETAVDGLGRALRDTMTSSKDMLDMITKQFFLEPGVDMIPSKTIDDTAEKMRNCLTKVRSAYKEAKYEISYTRIRPTELISIRKSLERIIKHLSALSRGLQSERELFDSILASVENDSNRDDEENDSDNDNDDNESDISTRLSPSDNDDKEVASATPLSVVDEAPFMTRVTTTENDNHLSPKKAQLLRSSAPPAPAAVNDLKTTAMHNKQYKRNSTTIPHILDGEADDENEDDDNNADRNQLSVSSFRSFLNIPKRLSPSIQKQPVATPQKRRKVLHSRKDRNLLFTYLESLREPLTQLSIRCVDALVCVRDGISRAIINDPKATNGDDDSNMGDTMWLSFLFSDCCHKNKSKNKSTGKNVHGEKRTNNKTASSSRPQRRPRPHDVDHCTCADDMIQALRKFDADEKGRIRALYEHNKRLSTTSQNEEGEEEDPPLDLTIREELFMVFFFIFTIREICKELGIMTRNMSELRERYKKKPRRRLYIPRPTLRWLRKWLNSNNHQSTRDKGGHSPGTLIHDTKDEEHTNNVTNEYRLVVLQGQNIKRFKSTRSSSTVVSSTRRLELIKSHASTKNSAANSSDHSLRSQSNRISNVRKRGRHIDHPPRRDSVLLMDIENQLAAPRRWNENEIEGNNGEVGSDSDDDTISQQRGRKREQPKTPLIIKLRYQIWCVLHYLTKYEVKFAIKTAAAVTSLCIPAFVPESNGWYIRDRGQWASITVIATMNPTSGGTLHTGLWRVAGTFIGGLFGWAALESDNGRAYVLALFAVLLGSTYNKVGIVVLITYVAVALTRYVKPPDNNESISTTVWKRIVTIIIGIIVATFLNSAVWPFIARHATRQSVSSIANRLGEYYNFLTGTFLYHDLSIPPSEDDIKRCTQMEQKIQSSINSTSVLLELTDNEPRLKGPFPKEIYREMINSTQAILDNLGSIRVALLQMPWIVASLMLHFYTISSSLASKVPLPVYLPSMRAARKRILDRRRNEEEGGDRWVKFNNLSWYCMAFSSAEIVDELEHLTKLVRFIVGEARYSDRAKHLDEELIPNQQY</sequence>
<feature type="region of interest" description="Disordered" evidence="5">
    <location>
        <begin position="816"/>
        <end position="857"/>
    </location>
</feature>
<feature type="domain" description="DUF2421" evidence="7">
    <location>
        <begin position="1080"/>
        <end position="1230"/>
    </location>
</feature>
<evidence type="ECO:0000259" key="9">
    <source>
        <dbReference type="Pfam" id="PF13515"/>
    </source>
</evidence>
<dbReference type="GO" id="GO:0016020">
    <property type="term" value="C:membrane"/>
    <property type="evidence" value="ECO:0007669"/>
    <property type="project" value="UniProtKB-SubCell"/>
</dbReference>
<accession>A0A8H7S4N2</accession>
<reference evidence="10 11" key="1">
    <citation type="submission" date="2020-12" db="EMBL/GenBank/DDBJ databases">
        <title>Metabolic potential, ecology and presence of endohyphal bacteria is reflected in genomic diversity of Mucoromycotina.</title>
        <authorList>
            <person name="Muszewska A."/>
            <person name="Okrasinska A."/>
            <person name="Steczkiewicz K."/>
            <person name="Drgas O."/>
            <person name="Orlowska M."/>
            <person name="Perlinska-Lenart U."/>
            <person name="Aleksandrzak-Piekarczyk T."/>
            <person name="Szatraj K."/>
            <person name="Zielenkiewicz U."/>
            <person name="Pilsyk S."/>
            <person name="Malc E."/>
            <person name="Mieczkowski P."/>
            <person name="Kruszewska J.S."/>
            <person name="Biernat P."/>
            <person name="Pawlowska J."/>
        </authorList>
    </citation>
    <scope>NUCLEOTIDE SEQUENCE [LARGE SCALE GENOMIC DNA]</scope>
    <source>
        <strain evidence="10 11">CBS 142.35</strain>
    </source>
</reference>
<feature type="region of interest" description="Disordered" evidence="5">
    <location>
        <begin position="750"/>
        <end position="774"/>
    </location>
</feature>
<evidence type="ECO:0000256" key="4">
    <source>
        <dbReference type="ARBA" id="ARBA00023136"/>
    </source>
</evidence>
<dbReference type="PANTHER" id="PTHR47804">
    <property type="entry name" value="60S RIBOSOMAL PROTEIN L19"/>
    <property type="match status" value="1"/>
</dbReference>
<evidence type="ECO:0000313" key="10">
    <source>
        <dbReference type="EMBL" id="KAG2222679.1"/>
    </source>
</evidence>
<gene>
    <name evidence="10" type="ORF">INT45_013493</name>
</gene>
<evidence type="ECO:0000256" key="1">
    <source>
        <dbReference type="ARBA" id="ARBA00004141"/>
    </source>
</evidence>
<dbReference type="OrthoDB" id="1924968at2759"/>
<feature type="domain" description="Integral membrane bound transporter" evidence="9">
    <location>
        <begin position="957"/>
        <end position="1069"/>
    </location>
</feature>
<feature type="transmembrane region" description="Helical" evidence="6">
    <location>
        <begin position="1058"/>
        <end position="1079"/>
    </location>
</feature>
<evidence type="ECO:0000256" key="6">
    <source>
        <dbReference type="SAM" id="Phobius"/>
    </source>
</evidence>
<feature type="transmembrane region" description="Helical" evidence="6">
    <location>
        <begin position="982"/>
        <end position="1000"/>
    </location>
</feature>
<feature type="region of interest" description="Disordered" evidence="5">
    <location>
        <begin position="871"/>
        <end position="903"/>
    </location>
</feature>
<keyword evidence="2 6" id="KW-0812">Transmembrane</keyword>
<dbReference type="Pfam" id="PF10334">
    <property type="entry name" value="BRE4"/>
    <property type="match status" value="1"/>
</dbReference>
<evidence type="ECO:0008006" key="12">
    <source>
        <dbReference type="Google" id="ProtNLM"/>
    </source>
</evidence>
<dbReference type="Pfam" id="PF13515">
    <property type="entry name" value="FUSC_2"/>
    <property type="match status" value="1"/>
</dbReference>
<organism evidence="10 11">
    <name type="scientific">Circinella minor</name>
    <dbReference type="NCBI Taxonomy" id="1195481"/>
    <lineage>
        <taxon>Eukaryota</taxon>
        <taxon>Fungi</taxon>
        <taxon>Fungi incertae sedis</taxon>
        <taxon>Mucoromycota</taxon>
        <taxon>Mucoromycotina</taxon>
        <taxon>Mucoromycetes</taxon>
        <taxon>Mucorales</taxon>
        <taxon>Lichtheimiaceae</taxon>
        <taxon>Circinella</taxon>
    </lineage>
</organism>
<feature type="transmembrane region" description="Helical" evidence="6">
    <location>
        <begin position="139"/>
        <end position="160"/>
    </location>
</feature>
<evidence type="ECO:0000259" key="7">
    <source>
        <dbReference type="Pfam" id="PF10334"/>
    </source>
</evidence>
<comment type="subcellular location">
    <subcellularLocation>
        <location evidence="1">Membrane</location>
        <topology evidence="1">Multi-pass membrane protein</topology>
    </subcellularLocation>
</comment>
<evidence type="ECO:0000256" key="3">
    <source>
        <dbReference type="ARBA" id="ARBA00022989"/>
    </source>
</evidence>
<keyword evidence="3 6" id="KW-1133">Transmembrane helix</keyword>
<proteinExistence type="predicted"/>
<feature type="domain" description="Putative ER transporter 6TM N-terminal" evidence="8">
    <location>
        <begin position="74"/>
        <end position="166"/>
    </location>
</feature>
<dbReference type="Pfam" id="PF10337">
    <property type="entry name" value="ArAE_2_N"/>
    <property type="match status" value="2"/>
</dbReference>
<dbReference type="InterPro" id="IPR018820">
    <property type="entry name" value="BRE4-related_DUF2421"/>
</dbReference>
<feature type="compositionally biased region" description="Polar residues" evidence="5">
    <location>
        <begin position="450"/>
        <end position="467"/>
    </location>
</feature>
<feature type="transmembrane region" description="Helical" evidence="6">
    <location>
        <begin position="1007"/>
        <end position="1038"/>
    </location>
</feature>
<feature type="transmembrane region" description="Helical" evidence="6">
    <location>
        <begin position="172"/>
        <end position="191"/>
    </location>
</feature>
<dbReference type="EMBL" id="JAEPRB010000077">
    <property type="protein sequence ID" value="KAG2222679.1"/>
    <property type="molecule type" value="Genomic_DNA"/>
</dbReference>
<feature type="region of interest" description="Disordered" evidence="5">
    <location>
        <begin position="1"/>
        <end position="41"/>
    </location>
</feature>
<name>A0A8H7S4N2_9FUNG</name>
<keyword evidence="11" id="KW-1185">Reference proteome</keyword>
<dbReference type="InterPro" id="IPR049453">
    <property type="entry name" value="Memb_transporter_dom"/>
</dbReference>
<feature type="region of interest" description="Disordered" evidence="5">
    <location>
        <begin position="364"/>
        <end position="490"/>
    </location>
</feature>
<evidence type="ECO:0000256" key="5">
    <source>
        <dbReference type="SAM" id="MobiDB-lite"/>
    </source>
</evidence>